<feature type="compositionally biased region" description="Polar residues" evidence="2">
    <location>
        <begin position="1234"/>
        <end position="1245"/>
    </location>
</feature>
<reference evidence="4" key="1">
    <citation type="submission" date="2023-06" db="EMBL/GenBank/DDBJ databases">
        <title>Genome-scale phylogeny and comparative genomics of the fungal order Sordariales.</title>
        <authorList>
            <consortium name="Lawrence Berkeley National Laboratory"/>
            <person name="Hensen N."/>
            <person name="Bonometti L."/>
            <person name="Westerberg I."/>
            <person name="Brannstrom I.O."/>
            <person name="Guillou S."/>
            <person name="Cros-Aarteil S."/>
            <person name="Calhoun S."/>
            <person name="Haridas S."/>
            <person name="Kuo A."/>
            <person name="Mondo S."/>
            <person name="Pangilinan J."/>
            <person name="Riley R."/>
            <person name="LaButti K."/>
            <person name="Andreopoulos B."/>
            <person name="Lipzen A."/>
            <person name="Chen C."/>
            <person name="Yanf M."/>
            <person name="Daum C."/>
            <person name="Ng V."/>
            <person name="Clum A."/>
            <person name="Steindorff A."/>
            <person name="Ohm R."/>
            <person name="Martin F."/>
            <person name="Silar P."/>
            <person name="Natvig D."/>
            <person name="Lalanne C."/>
            <person name="Gautier V."/>
            <person name="Ament-velasquez S.L."/>
            <person name="Kruys A."/>
            <person name="Hutchinson M.I."/>
            <person name="Powell A.J."/>
            <person name="Barry K."/>
            <person name="Miller A.N."/>
            <person name="Grigoriev I.V."/>
            <person name="Debuchy R."/>
            <person name="Gladieux P."/>
            <person name="Thoren M.H."/>
            <person name="Johannesson H."/>
        </authorList>
    </citation>
    <scope>NUCLEOTIDE SEQUENCE</scope>
    <source>
        <strain evidence="4">SMH3391-2</strain>
    </source>
</reference>
<dbReference type="Gene3D" id="4.10.240.10">
    <property type="entry name" value="Zn(2)-C6 fungal-type DNA-binding domain"/>
    <property type="match status" value="1"/>
</dbReference>
<gene>
    <name evidence="4" type="ORF">B0T17DRAFT_506411</name>
</gene>
<sequence>MEALLGASRSNPSCGSVEDLQHQLRDIFTTKVTETRADHISVTFELRPTTVFHVPVTETENEALEQASIISPLLGGTQSGATPDPGVNGNPATRRINALDTLLNQPSDDHVLQKSVAKHITSSLGEVDGSNWAVRGVSRGEQGWAFTYICKDSWSAWSRQNAKNPARTVIGEWSNKDASDSINMSRPAFDCRGSLTIAFVKNTRTIEVKYDHTPIHKTVAELVEILVPPPPPPIPGLKLPASARREPKQPVKAPRPPRPPKEPKQPRPPRPPRDANAPKPKSARKRPAEDGAAEGAEGAGGEGSQPKKRRKKKKDTAASNPDGTIIPPEMPGAIPVGQSSERPLYNSSNQQADGLGDSQQNGSISYPEGLVGSSAHNDADARSESQGAGSVNGGVHSQSILDIPPGEARRRRDIAIKLLSEQNIDPQTLSPEQFNIFVNQSPDLQMESLAMLVKYGAERLCIVHPNKGGASSGRSTPQQGQETASPAPAGNVSEAATPSRSEKSRRRKKPNASDADAEAEATDAASGKTPKPTRGACEFCRKQKAKCNKEKPACLQCLAVGASCYYAPAKPRHSRVSKADLEQDEPEPAAPEPVVPELAVQEPEEEPEDLGSLGFRHDSNIHDSLSYRDNTNTHNGADIHNDTDMHHDSDIYSGSGIHPDSGIHHNTGFHEDSGIHNHTSIHEEPHTIPPSELVSPPADRPASTFSQPSGFYQQHASGLSLPRASNNTTPEVARPSIPPPQPEYIPAPVVEAPMHDFTYSTPSQPAPLPVAEQRSVHQERQRQVHQPQQIQQVQQVQQTSSHGRTRSRRSLPTAHSAHTNVSNSNNNAATVRDDAWQTVSDPPPAPAPVSKPSPRQTRTRKPVENPVQNPVPQEYDDLRQTSSWSSTPQPAVQTTSQPAHTSPYQATAHITRAKSRQSNFPQVTQSHTPNPIPIPPTSGRRRQVQGSQSLTDTSGYASNTGVSDSTAIPSYDSYSQYPSTQAKPSSNTRIAYEPYTNTPSSALPNSYSSYDGYNTRSGNSASSTALSNPVPQPATTSYSTSTTAAPSTSQWGVSASGSQSRSTRSYNTNTSTPATRSSYNAASSSTQQSQQPQQSQSQSQRSLQGFNVRPQPSVQTRSAASNAYNQQAQQTQAQPPAQSNQSYSTYSNQQPSSSSSSSSSNNQQQQQQNWYGFTASNNNPPASDYSSTAGSGGGSSGNSGYSTNPASHAHGSSAAAAAAAAAYAQQSQSHHRSMNLSSHTYSSQIDGGDQALYDLLRNNPSG</sequence>
<dbReference type="PROSITE" id="PS00463">
    <property type="entry name" value="ZN2_CY6_FUNGAL_1"/>
    <property type="match status" value="1"/>
</dbReference>
<dbReference type="InterPro" id="IPR040112">
    <property type="entry name" value="WetA"/>
</dbReference>
<evidence type="ECO:0000256" key="1">
    <source>
        <dbReference type="ARBA" id="ARBA00023242"/>
    </source>
</evidence>
<dbReference type="SMART" id="SM00066">
    <property type="entry name" value="GAL4"/>
    <property type="match status" value="1"/>
</dbReference>
<feature type="compositionally biased region" description="Low complexity" evidence="2">
    <location>
        <begin position="1033"/>
        <end position="1104"/>
    </location>
</feature>
<dbReference type="InterPro" id="IPR036864">
    <property type="entry name" value="Zn2-C6_fun-type_DNA-bd_sf"/>
</dbReference>
<feature type="compositionally biased region" description="Polar residues" evidence="2">
    <location>
        <begin position="944"/>
        <end position="1029"/>
    </location>
</feature>
<feature type="compositionally biased region" description="Low complexity" evidence="2">
    <location>
        <begin position="784"/>
        <end position="802"/>
    </location>
</feature>
<feature type="compositionally biased region" description="Polar residues" evidence="2">
    <location>
        <begin position="1170"/>
        <end position="1181"/>
    </location>
</feature>
<dbReference type="SUPFAM" id="SSF57701">
    <property type="entry name" value="Zn2/Cys6 DNA-binding domain"/>
    <property type="match status" value="1"/>
</dbReference>
<evidence type="ECO:0000313" key="5">
    <source>
        <dbReference type="Proteomes" id="UP001174934"/>
    </source>
</evidence>
<protein>
    <recommendedName>
        <fullName evidence="3">Zn(2)-C6 fungal-type domain-containing protein</fullName>
    </recommendedName>
</protein>
<feature type="compositionally biased region" description="Pro residues" evidence="2">
    <location>
        <begin position="736"/>
        <end position="745"/>
    </location>
</feature>
<feature type="compositionally biased region" description="Polar residues" evidence="2">
    <location>
        <begin position="703"/>
        <end position="730"/>
    </location>
</feature>
<feature type="region of interest" description="Disordered" evidence="2">
    <location>
        <begin position="575"/>
        <end position="1246"/>
    </location>
</feature>
<feature type="compositionally biased region" description="Polar residues" evidence="2">
    <location>
        <begin position="472"/>
        <end position="484"/>
    </location>
</feature>
<dbReference type="PANTHER" id="PTHR22934">
    <property type="entry name" value="PROTEIN ESC1/WETA-RELATED"/>
    <property type="match status" value="1"/>
</dbReference>
<evidence type="ECO:0000259" key="3">
    <source>
        <dbReference type="PROSITE" id="PS50048"/>
    </source>
</evidence>
<evidence type="ECO:0000313" key="4">
    <source>
        <dbReference type="EMBL" id="KAK0629893.1"/>
    </source>
</evidence>
<feature type="compositionally biased region" description="Polar residues" evidence="2">
    <location>
        <begin position="916"/>
        <end position="929"/>
    </location>
</feature>
<feature type="compositionally biased region" description="Basic and acidic residues" evidence="2">
    <location>
        <begin position="637"/>
        <end position="650"/>
    </location>
</feature>
<comment type="caution">
    <text evidence="4">The sequence shown here is derived from an EMBL/GenBank/DDBJ whole genome shotgun (WGS) entry which is preliminary data.</text>
</comment>
<proteinExistence type="predicted"/>
<feature type="compositionally biased region" description="Low complexity" evidence="2">
    <location>
        <begin position="1198"/>
        <end position="1228"/>
    </location>
</feature>
<dbReference type="Proteomes" id="UP001174934">
    <property type="component" value="Unassembled WGS sequence"/>
</dbReference>
<dbReference type="GO" id="GO:0000981">
    <property type="term" value="F:DNA-binding transcription factor activity, RNA polymerase II-specific"/>
    <property type="evidence" value="ECO:0007669"/>
    <property type="project" value="InterPro"/>
</dbReference>
<feature type="compositionally biased region" description="Basic and acidic residues" evidence="2">
    <location>
        <begin position="668"/>
        <end position="686"/>
    </location>
</feature>
<dbReference type="CDD" id="cd00067">
    <property type="entry name" value="GAL4"/>
    <property type="match status" value="1"/>
</dbReference>
<feature type="compositionally biased region" description="Pro residues" evidence="2">
    <location>
        <begin position="841"/>
        <end position="851"/>
    </location>
</feature>
<keyword evidence="5" id="KW-1185">Reference proteome</keyword>
<dbReference type="PROSITE" id="PS50048">
    <property type="entry name" value="ZN2_CY6_FUNGAL_2"/>
    <property type="match status" value="1"/>
</dbReference>
<keyword evidence="1" id="KW-0539">Nucleus</keyword>
<feature type="compositionally biased region" description="Polar residues" evidence="2">
    <location>
        <begin position="337"/>
        <end position="364"/>
    </location>
</feature>
<dbReference type="GO" id="GO:0008270">
    <property type="term" value="F:zinc ion binding"/>
    <property type="evidence" value="ECO:0007669"/>
    <property type="project" value="InterPro"/>
</dbReference>
<feature type="compositionally biased region" description="Low complexity" evidence="2">
    <location>
        <begin position="864"/>
        <end position="873"/>
    </location>
</feature>
<accession>A0AA39X9N0</accession>
<feature type="compositionally biased region" description="Polar residues" evidence="2">
    <location>
        <begin position="880"/>
        <end position="905"/>
    </location>
</feature>
<feature type="compositionally biased region" description="Low complexity" evidence="2">
    <location>
        <begin position="1118"/>
        <end position="1169"/>
    </location>
</feature>
<organism evidence="4 5">
    <name type="scientific">Bombardia bombarda</name>
    <dbReference type="NCBI Taxonomy" id="252184"/>
    <lineage>
        <taxon>Eukaryota</taxon>
        <taxon>Fungi</taxon>
        <taxon>Dikarya</taxon>
        <taxon>Ascomycota</taxon>
        <taxon>Pezizomycotina</taxon>
        <taxon>Sordariomycetes</taxon>
        <taxon>Sordariomycetidae</taxon>
        <taxon>Sordariales</taxon>
        <taxon>Lasiosphaeriaceae</taxon>
        <taxon>Bombardia</taxon>
    </lineage>
</organism>
<evidence type="ECO:0000256" key="2">
    <source>
        <dbReference type="SAM" id="MobiDB-lite"/>
    </source>
</evidence>
<feature type="compositionally biased region" description="Polar residues" evidence="2">
    <location>
        <begin position="384"/>
        <end position="400"/>
    </location>
</feature>
<dbReference type="EMBL" id="JAULSR010000002">
    <property type="protein sequence ID" value="KAK0629893.1"/>
    <property type="molecule type" value="Genomic_DNA"/>
</dbReference>
<feature type="region of interest" description="Disordered" evidence="2">
    <location>
        <begin position="233"/>
        <end position="408"/>
    </location>
</feature>
<dbReference type="Pfam" id="PF00172">
    <property type="entry name" value="Zn_clus"/>
    <property type="match status" value="1"/>
</dbReference>
<feature type="region of interest" description="Disordered" evidence="2">
    <location>
        <begin position="466"/>
        <end position="535"/>
    </location>
</feature>
<feature type="compositionally biased region" description="Low complexity" evidence="2">
    <location>
        <begin position="814"/>
        <end position="830"/>
    </location>
</feature>
<dbReference type="InterPro" id="IPR001138">
    <property type="entry name" value="Zn2Cys6_DnaBD"/>
</dbReference>
<feature type="domain" description="Zn(2)-C6 fungal-type" evidence="3">
    <location>
        <begin position="536"/>
        <end position="566"/>
    </location>
</feature>
<dbReference type="AlphaFoldDB" id="A0AA39X9N0"/>
<name>A0AA39X9N0_9PEZI</name>
<dbReference type="PANTHER" id="PTHR22934:SF24">
    <property type="entry name" value="DNA METHYLATION MODULATOR-2"/>
    <property type="match status" value="1"/>
</dbReference>